<organism evidence="2 3">
    <name type="scientific">Helicobacter cinaedi</name>
    <dbReference type="NCBI Taxonomy" id="213"/>
    <lineage>
        <taxon>Bacteria</taxon>
        <taxon>Pseudomonadati</taxon>
        <taxon>Campylobacterota</taxon>
        <taxon>Epsilonproteobacteria</taxon>
        <taxon>Campylobacterales</taxon>
        <taxon>Helicobacteraceae</taxon>
        <taxon>Helicobacter</taxon>
    </lineage>
</organism>
<reference evidence="2 3" key="1">
    <citation type="submission" date="2018-06" db="EMBL/GenBank/DDBJ databases">
        <authorList>
            <consortium name="Pathogen Informatics"/>
            <person name="Doyle S."/>
        </authorList>
    </citation>
    <scope>NUCLEOTIDE SEQUENCE [LARGE SCALE GENOMIC DNA]</scope>
    <source>
        <strain evidence="2 3">NCTC12219</strain>
    </source>
</reference>
<gene>
    <name evidence="2" type="ORF">NCTC12219_01723</name>
</gene>
<dbReference type="AlphaFoldDB" id="A0A377JVG2"/>
<dbReference type="EMBL" id="UGHX01000001">
    <property type="protein sequence ID" value="STP11824.1"/>
    <property type="molecule type" value="Genomic_DNA"/>
</dbReference>
<protein>
    <submittedName>
        <fullName evidence="2">Uncharacterized protein</fullName>
    </submittedName>
</protein>
<proteinExistence type="predicted"/>
<evidence type="ECO:0000256" key="1">
    <source>
        <dbReference type="SAM" id="MobiDB-lite"/>
    </source>
</evidence>
<sequence length="112" mass="12168">MALSPIGNVTYINQNSQVGSMQHANAMQKVDFALNANMQEFVDKLKAVQEVAPAQEAKAIDPDDKQEKKNEQESHKDSESAKESESLAVVEDDVADDIACVGDEAHLLDILA</sequence>
<evidence type="ECO:0000313" key="2">
    <source>
        <dbReference type="EMBL" id="STP11824.1"/>
    </source>
</evidence>
<feature type="region of interest" description="Disordered" evidence="1">
    <location>
        <begin position="53"/>
        <end position="89"/>
    </location>
</feature>
<accession>A0A377JVG2</accession>
<feature type="compositionally biased region" description="Basic and acidic residues" evidence="1">
    <location>
        <begin position="58"/>
        <end position="85"/>
    </location>
</feature>
<dbReference type="Proteomes" id="UP000255103">
    <property type="component" value="Unassembled WGS sequence"/>
</dbReference>
<name>A0A377JVG2_9HELI</name>
<dbReference type="RefSeq" id="WP_115722319.1">
    <property type="nucleotide sequence ID" value="NZ_UGHX01000001.1"/>
</dbReference>
<evidence type="ECO:0000313" key="3">
    <source>
        <dbReference type="Proteomes" id="UP000255103"/>
    </source>
</evidence>